<evidence type="ECO:0000313" key="5">
    <source>
        <dbReference type="Proteomes" id="UP001602058"/>
    </source>
</evidence>
<dbReference type="CDD" id="cd17535">
    <property type="entry name" value="REC_NarL-like"/>
    <property type="match status" value="1"/>
</dbReference>
<feature type="modified residue" description="4-aspartylphosphate" evidence="2">
    <location>
        <position position="65"/>
    </location>
</feature>
<dbReference type="InterPro" id="IPR001789">
    <property type="entry name" value="Sig_transdc_resp-reg_receiver"/>
</dbReference>
<keyword evidence="1" id="KW-0238">DNA-binding</keyword>
<sequence length="127" mass="13711">MSELRGNENVRVFLVDEHHMFRAGVRHELQNSPDLELVGEAATGEQAIRHLQENPQSLPHVILADLSPSGISEADFIRATEDVAIDRRIHILFSSAAETDDGVIAAMSAGAHGFLGRSGRGDGRSTS</sequence>
<dbReference type="InterPro" id="IPR039420">
    <property type="entry name" value="WalR-like"/>
</dbReference>
<keyword evidence="5" id="KW-1185">Reference proteome</keyword>
<evidence type="ECO:0000259" key="3">
    <source>
        <dbReference type="PROSITE" id="PS50110"/>
    </source>
</evidence>
<evidence type="ECO:0000256" key="1">
    <source>
        <dbReference type="ARBA" id="ARBA00023125"/>
    </source>
</evidence>
<dbReference type="InterPro" id="IPR058245">
    <property type="entry name" value="NreC/VraR/RcsB-like_REC"/>
</dbReference>
<dbReference type="InterPro" id="IPR011006">
    <property type="entry name" value="CheY-like_superfamily"/>
</dbReference>
<comment type="caution">
    <text evidence="4">The sequence shown here is derived from an EMBL/GenBank/DDBJ whole genome shotgun (WGS) entry which is preliminary data.</text>
</comment>
<reference evidence="4 5" key="1">
    <citation type="submission" date="2024-10" db="EMBL/GenBank/DDBJ databases">
        <title>The Natural Products Discovery Center: Release of the First 8490 Sequenced Strains for Exploring Actinobacteria Biosynthetic Diversity.</title>
        <authorList>
            <person name="Kalkreuter E."/>
            <person name="Kautsar S.A."/>
            <person name="Yang D."/>
            <person name="Bader C.D."/>
            <person name="Teijaro C.N."/>
            <person name="Fluegel L."/>
            <person name="Davis C.M."/>
            <person name="Simpson J.R."/>
            <person name="Lauterbach L."/>
            <person name="Steele A.D."/>
            <person name="Gui C."/>
            <person name="Meng S."/>
            <person name="Li G."/>
            <person name="Viehrig K."/>
            <person name="Ye F."/>
            <person name="Su P."/>
            <person name="Kiefer A.F."/>
            <person name="Nichols A."/>
            <person name="Cepeda A.J."/>
            <person name="Yan W."/>
            <person name="Fan B."/>
            <person name="Jiang Y."/>
            <person name="Adhikari A."/>
            <person name="Zheng C.-J."/>
            <person name="Schuster L."/>
            <person name="Cowan T.M."/>
            <person name="Smanski M.J."/>
            <person name="Chevrette M.G."/>
            <person name="De Carvalho L.P.S."/>
            <person name="Shen B."/>
        </authorList>
    </citation>
    <scope>NUCLEOTIDE SEQUENCE [LARGE SCALE GENOMIC DNA]</scope>
    <source>
        <strain evidence="4 5">NPDC001390</strain>
    </source>
</reference>
<dbReference type="EMBL" id="JBIAWJ010000016">
    <property type="protein sequence ID" value="MFF4525030.1"/>
    <property type="molecule type" value="Genomic_DNA"/>
</dbReference>
<evidence type="ECO:0000256" key="2">
    <source>
        <dbReference type="PROSITE-ProRule" id="PRU00169"/>
    </source>
</evidence>
<dbReference type="PROSITE" id="PS50110">
    <property type="entry name" value="RESPONSE_REGULATORY"/>
    <property type="match status" value="1"/>
</dbReference>
<dbReference type="PANTHER" id="PTHR43214:SF43">
    <property type="entry name" value="TWO-COMPONENT RESPONSE REGULATOR"/>
    <property type="match status" value="1"/>
</dbReference>
<keyword evidence="2" id="KW-0597">Phosphoprotein</keyword>
<dbReference type="RefSeq" id="WP_387890107.1">
    <property type="nucleotide sequence ID" value="NZ_JBIAWJ010000016.1"/>
</dbReference>
<dbReference type="Pfam" id="PF00072">
    <property type="entry name" value="Response_reg"/>
    <property type="match status" value="1"/>
</dbReference>
<name>A0ABW6UNM0_9ACTN</name>
<dbReference type="Gene3D" id="3.40.50.2300">
    <property type="match status" value="1"/>
</dbReference>
<feature type="domain" description="Response regulatory" evidence="3">
    <location>
        <begin position="11"/>
        <end position="127"/>
    </location>
</feature>
<accession>A0ABW6UNM0</accession>
<proteinExistence type="predicted"/>
<organism evidence="4 5">
    <name type="scientific">Streptomyces bluensis</name>
    <dbReference type="NCBI Taxonomy" id="33897"/>
    <lineage>
        <taxon>Bacteria</taxon>
        <taxon>Bacillati</taxon>
        <taxon>Actinomycetota</taxon>
        <taxon>Actinomycetes</taxon>
        <taxon>Kitasatosporales</taxon>
        <taxon>Streptomycetaceae</taxon>
        <taxon>Streptomyces</taxon>
    </lineage>
</organism>
<dbReference type="PANTHER" id="PTHR43214">
    <property type="entry name" value="TWO-COMPONENT RESPONSE REGULATOR"/>
    <property type="match status" value="1"/>
</dbReference>
<protein>
    <submittedName>
        <fullName evidence="4">Response regulator transcription factor</fullName>
    </submittedName>
</protein>
<evidence type="ECO:0000313" key="4">
    <source>
        <dbReference type="EMBL" id="MFF4525030.1"/>
    </source>
</evidence>
<gene>
    <name evidence="4" type="ORF">ACFY1D_26920</name>
</gene>
<dbReference type="SUPFAM" id="SSF52172">
    <property type="entry name" value="CheY-like"/>
    <property type="match status" value="1"/>
</dbReference>
<dbReference type="SMART" id="SM00448">
    <property type="entry name" value="REC"/>
    <property type="match status" value="1"/>
</dbReference>
<dbReference type="Proteomes" id="UP001602058">
    <property type="component" value="Unassembled WGS sequence"/>
</dbReference>